<accession>A0A538TG40</accession>
<dbReference type="Proteomes" id="UP000316609">
    <property type="component" value="Unassembled WGS sequence"/>
</dbReference>
<evidence type="ECO:0000313" key="2">
    <source>
        <dbReference type="Proteomes" id="UP000316609"/>
    </source>
</evidence>
<dbReference type="EMBL" id="VBOY01000128">
    <property type="protein sequence ID" value="TMQ62590.1"/>
    <property type="molecule type" value="Genomic_DNA"/>
</dbReference>
<sequence length="174" mass="18948">MIATGAKLGGINAVGVWLSPEWKKVEVDYTTMSAGTTLDFQVQDFPTVPGEVFLTDDISIRDITTLGLEPAIGEPDSAEDDEIPLQPTLHPSPIRTSAVLSFATARPGPLRVEILDLAGRRVRRLIDDQEAPPGRQVLRISASGDDGKRMAAGVYFYRIVAREGVKTGRFVMLR</sequence>
<comment type="caution">
    <text evidence="1">The sequence shown here is derived from an EMBL/GenBank/DDBJ whole genome shotgun (WGS) entry which is preliminary data.</text>
</comment>
<gene>
    <name evidence="1" type="ORF">E6K78_11465</name>
</gene>
<protein>
    <submittedName>
        <fullName evidence="1">T9SS type A sorting domain-containing protein</fullName>
    </submittedName>
</protein>
<dbReference type="Gene3D" id="2.60.40.4070">
    <property type="match status" value="1"/>
</dbReference>
<dbReference type="AlphaFoldDB" id="A0A538TG40"/>
<organism evidence="1 2">
    <name type="scientific">Eiseniibacteriota bacterium</name>
    <dbReference type="NCBI Taxonomy" id="2212470"/>
    <lineage>
        <taxon>Bacteria</taxon>
        <taxon>Candidatus Eiseniibacteriota</taxon>
    </lineage>
</organism>
<evidence type="ECO:0000313" key="1">
    <source>
        <dbReference type="EMBL" id="TMQ62590.1"/>
    </source>
</evidence>
<name>A0A538TG40_UNCEI</name>
<proteinExistence type="predicted"/>
<reference evidence="1 2" key="1">
    <citation type="journal article" date="2019" name="Nat. Microbiol.">
        <title>Mediterranean grassland soil C-N compound turnover is dependent on rainfall and depth, and is mediated by genomically divergent microorganisms.</title>
        <authorList>
            <person name="Diamond S."/>
            <person name="Andeer P.F."/>
            <person name="Li Z."/>
            <person name="Crits-Christoph A."/>
            <person name="Burstein D."/>
            <person name="Anantharaman K."/>
            <person name="Lane K.R."/>
            <person name="Thomas B.C."/>
            <person name="Pan C."/>
            <person name="Northen T.R."/>
            <person name="Banfield J.F."/>
        </authorList>
    </citation>
    <scope>NUCLEOTIDE SEQUENCE [LARGE SCALE GENOMIC DNA]</scope>
    <source>
        <strain evidence="1">WS_8</strain>
    </source>
</reference>